<evidence type="ECO:0000313" key="2">
    <source>
        <dbReference type="EMBL" id="KUM56051.1"/>
    </source>
</evidence>
<accession>A0A101M8P5</accession>
<keyword evidence="3" id="KW-1185">Reference proteome</keyword>
<name>A0A101M8P5_PENFR</name>
<organism evidence="2 3">
    <name type="scientific">Penicillium freii</name>
    <dbReference type="NCBI Taxonomy" id="48697"/>
    <lineage>
        <taxon>Eukaryota</taxon>
        <taxon>Fungi</taxon>
        <taxon>Dikarya</taxon>
        <taxon>Ascomycota</taxon>
        <taxon>Pezizomycotina</taxon>
        <taxon>Eurotiomycetes</taxon>
        <taxon>Eurotiomycetidae</taxon>
        <taxon>Eurotiales</taxon>
        <taxon>Aspergillaceae</taxon>
        <taxon>Penicillium</taxon>
    </lineage>
</organism>
<comment type="caution">
    <text evidence="2">The sequence shown here is derived from an EMBL/GenBank/DDBJ whole genome shotgun (WGS) entry which is preliminary data.</text>
</comment>
<gene>
    <name evidence="2" type="ORF">ACN42_g11175</name>
</gene>
<evidence type="ECO:0000313" key="3">
    <source>
        <dbReference type="Proteomes" id="UP000055045"/>
    </source>
</evidence>
<sequence>MKSVLTEQRPAKPAVATRMVTSRPSQDWSGPRMIGLEEKEHEEPVHMTCSLLCRLNSSAGPTVTDSLSRGISHMLSPIERSLLTSAFQVILTPEMG</sequence>
<feature type="compositionally biased region" description="Polar residues" evidence="1">
    <location>
        <begin position="19"/>
        <end position="28"/>
    </location>
</feature>
<reference evidence="2 3" key="1">
    <citation type="submission" date="2015-10" db="EMBL/GenBank/DDBJ databases">
        <title>Genome sequencing of Penicillium freii.</title>
        <authorList>
            <person name="Nguyen H.D."/>
            <person name="Visagie C.M."/>
            <person name="Seifert K.A."/>
        </authorList>
    </citation>
    <scope>NUCLEOTIDE SEQUENCE [LARGE SCALE GENOMIC DNA]</scope>
    <source>
        <strain evidence="2 3">DAOM 242723</strain>
    </source>
</reference>
<feature type="region of interest" description="Disordered" evidence="1">
    <location>
        <begin position="1"/>
        <end position="33"/>
    </location>
</feature>
<dbReference type="AlphaFoldDB" id="A0A101M8P5"/>
<protein>
    <submittedName>
        <fullName evidence="2">Uncharacterized protein</fullName>
    </submittedName>
</protein>
<evidence type="ECO:0000256" key="1">
    <source>
        <dbReference type="SAM" id="MobiDB-lite"/>
    </source>
</evidence>
<dbReference type="EMBL" id="LLXE01000564">
    <property type="protein sequence ID" value="KUM56051.1"/>
    <property type="molecule type" value="Genomic_DNA"/>
</dbReference>
<proteinExistence type="predicted"/>
<dbReference type="Proteomes" id="UP000055045">
    <property type="component" value="Unassembled WGS sequence"/>
</dbReference>